<proteinExistence type="predicted"/>
<sequence>MPSGPALQELLFVSKQLRLIPAEPDQVPVIVGEFHLVPTKVREVLPDLCLHLMRCMVDAIRATSSPNVKFVKQLKRRSLEICMISVIEWVRKPGEKPCLAKNTQMCNTVQFLSLQLAKIFFYKSKLTNWNPRYLCNRLVIERRRLDANVAIYMHVPVEGTRAACEMQS</sequence>
<organism evidence="1 2">
    <name type="scientific">Parelaphostrongylus tenuis</name>
    <name type="common">Meningeal worm</name>
    <dbReference type="NCBI Taxonomy" id="148309"/>
    <lineage>
        <taxon>Eukaryota</taxon>
        <taxon>Metazoa</taxon>
        <taxon>Ecdysozoa</taxon>
        <taxon>Nematoda</taxon>
        <taxon>Chromadorea</taxon>
        <taxon>Rhabditida</taxon>
        <taxon>Rhabditina</taxon>
        <taxon>Rhabditomorpha</taxon>
        <taxon>Strongyloidea</taxon>
        <taxon>Metastrongylidae</taxon>
        <taxon>Parelaphostrongylus</taxon>
    </lineage>
</organism>
<dbReference type="AlphaFoldDB" id="A0AAD5MS39"/>
<evidence type="ECO:0000313" key="2">
    <source>
        <dbReference type="Proteomes" id="UP001196413"/>
    </source>
</evidence>
<comment type="caution">
    <text evidence="1">The sequence shown here is derived from an EMBL/GenBank/DDBJ whole genome shotgun (WGS) entry which is preliminary data.</text>
</comment>
<gene>
    <name evidence="1" type="ORF">KIN20_023499</name>
</gene>
<keyword evidence="2" id="KW-1185">Reference proteome</keyword>
<protein>
    <submittedName>
        <fullName evidence="1">Uncharacterized protein</fullName>
    </submittedName>
</protein>
<name>A0AAD5MS39_PARTN</name>
<dbReference type="EMBL" id="JAHQIW010004770">
    <property type="protein sequence ID" value="KAJ1363602.1"/>
    <property type="molecule type" value="Genomic_DNA"/>
</dbReference>
<reference evidence="1" key="1">
    <citation type="submission" date="2021-06" db="EMBL/GenBank/DDBJ databases">
        <title>Parelaphostrongylus tenuis whole genome reference sequence.</title>
        <authorList>
            <person name="Garwood T.J."/>
            <person name="Larsen P.A."/>
            <person name="Fountain-Jones N.M."/>
            <person name="Garbe J.R."/>
            <person name="Macchietto M.G."/>
            <person name="Kania S.A."/>
            <person name="Gerhold R.W."/>
            <person name="Richards J.E."/>
            <person name="Wolf T.M."/>
        </authorList>
    </citation>
    <scope>NUCLEOTIDE SEQUENCE</scope>
    <source>
        <strain evidence="1">MNPRO001-30</strain>
        <tissue evidence="1">Meninges</tissue>
    </source>
</reference>
<accession>A0AAD5MS39</accession>
<dbReference type="Proteomes" id="UP001196413">
    <property type="component" value="Unassembled WGS sequence"/>
</dbReference>
<evidence type="ECO:0000313" key="1">
    <source>
        <dbReference type="EMBL" id="KAJ1363602.1"/>
    </source>
</evidence>